<evidence type="ECO:0000313" key="3">
    <source>
        <dbReference type="EMBL" id="BCK76732.1"/>
    </source>
</evidence>
<keyword evidence="2" id="KW-0812">Transmembrane</keyword>
<proteinExistence type="predicted"/>
<evidence type="ECO:0000256" key="1">
    <source>
        <dbReference type="SAM" id="MobiDB-lite"/>
    </source>
</evidence>
<keyword evidence="4" id="KW-1185">Reference proteome</keyword>
<dbReference type="Proteomes" id="UP000516424">
    <property type="component" value="Chromosome"/>
</dbReference>
<dbReference type="RefSeq" id="WP_010668410.1">
    <property type="nucleotide sequence ID" value="NZ_AP023410.1"/>
</dbReference>
<dbReference type="AlphaFoldDB" id="A0AB33IFK6"/>
<keyword evidence="2" id="KW-1133">Transmembrane helix</keyword>
<gene>
    <name evidence="3" type="ORF">EMQ_2338</name>
</gene>
<organism evidence="3 4">
    <name type="scientific">Acetobacter aceti NBRC 14818</name>
    <dbReference type="NCBI Taxonomy" id="887700"/>
    <lineage>
        <taxon>Bacteria</taxon>
        <taxon>Pseudomonadati</taxon>
        <taxon>Pseudomonadota</taxon>
        <taxon>Alphaproteobacteria</taxon>
        <taxon>Acetobacterales</taxon>
        <taxon>Acetobacteraceae</taxon>
        <taxon>Acetobacter</taxon>
        <taxon>Acetobacter subgen. Acetobacter</taxon>
    </lineage>
</organism>
<feature type="region of interest" description="Disordered" evidence="1">
    <location>
        <begin position="56"/>
        <end position="84"/>
    </location>
</feature>
<accession>A0AB33IFK6</accession>
<reference evidence="3 4" key="1">
    <citation type="journal article" date="2011" name="Microbiology">
        <title>Transcriptome response to different carbon sources in Acetobacter aceti.</title>
        <authorList>
            <person name="Sakurai K."/>
            <person name="Arai H."/>
            <person name="Ishii M."/>
            <person name="Igarashi Y."/>
        </authorList>
    </citation>
    <scope>NUCLEOTIDE SEQUENCE [LARGE SCALE GENOMIC DNA]</scope>
    <source>
        <strain evidence="3 4">NBRC 14818</strain>
    </source>
</reference>
<protein>
    <submittedName>
        <fullName evidence="3">Uncharacterized protein</fullName>
    </submittedName>
</protein>
<feature type="transmembrane region" description="Helical" evidence="2">
    <location>
        <begin position="143"/>
        <end position="164"/>
    </location>
</feature>
<dbReference type="EMBL" id="AP023410">
    <property type="protein sequence ID" value="BCK76732.1"/>
    <property type="molecule type" value="Genomic_DNA"/>
</dbReference>
<evidence type="ECO:0000256" key="2">
    <source>
        <dbReference type="SAM" id="Phobius"/>
    </source>
</evidence>
<evidence type="ECO:0000313" key="4">
    <source>
        <dbReference type="Proteomes" id="UP000516424"/>
    </source>
</evidence>
<name>A0AB33IFK6_ACEAC</name>
<sequence>MSDSLDPKELKVLSDILALVLEEQTGQSEAALSALRARAQRNKITGGALKNLFTAIAPNPPKRATSTASPRPRATRSASAGDVQLERQRVRELSENLNKLDMELRNVRATNASLKAELFLTQQARAETQSLLVAAQSATHTRFGLIGMVLLVGCIAGVAGGELFHSLKPAPHHVPNAVYLH</sequence>
<keyword evidence="2" id="KW-0472">Membrane</keyword>